<dbReference type="GO" id="GO:0042026">
    <property type="term" value="P:protein refolding"/>
    <property type="evidence" value="ECO:0007669"/>
    <property type="project" value="TreeGrafter"/>
</dbReference>
<name>A0A9W8LS33_9FUNG</name>
<dbReference type="InterPro" id="IPR018253">
    <property type="entry name" value="DnaJ_domain_CS"/>
</dbReference>
<feature type="domain" description="J" evidence="2">
    <location>
        <begin position="44"/>
        <end position="133"/>
    </location>
</feature>
<keyword evidence="4" id="KW-1185">Reference proteome</keyword>
<comment type="caution">
    <text evidence="3">The sequence shown here is derived from an EMBL/GenBank/DDBJ whole genome shotgun (WGS) entry which is preliminary data.</text>
</comment>
<dbReference type="SUPFAM" id="SSF46565">
    <property type="entry name" value="Chaperone J-domain"/>
    <property type="match status" value="1"/>
</dbReference>
<dbReference type="EMBL" id="JANBUO010000455">
    <property type="protein sequence ID" value="KAJ2803997.1"/>
    <property type="molecule type" value="Genomic_DNA"/>
</dbReference>
<dbReference type="AlphaFoldDB" id="A0A9W8LS33"/>
<dbReference type="GO" id="GO:0051082">
    <property type="term" value="F:unfolded protein binding"/>
    <property type="evidence" value="ECO:0007669"/>
    <property type="project" value="TreeGrafter"/>
</dbReference>
<dbReference type="PANTHER" id="PTHR43096">
    <property type="entry name" value="DNAJ HOMOLOG 1, MITOCHONDRIAL-RELATED"/>
    <property type="match status" value="1"/>
</dbReference>
<dbReference type="Proteomes" id="UP001140094">
    <property type="component" value="Unassembled WGS sequence"/>
</dbReference>
<dbReference type="PANTHER" id="PTHR43096:SF52">
    <property type="entry name" value="DNAJ HOMOLOG 1, MITOCHONDRIAL-RELATED"/>
    <property type="match status" value="1"/>
</dbReference>
<dbReference type="Pfam" id="PF00226">
    <property type="entry name" value="DnaJ"/>
    <property type="match status" value="1"/>
</dbReference>
<dbReference type="OrthoDB" id="10250354at2759"/>
<dbReference type="PROSITE" id="PS50076">
    <property type="entry name" value="DNAJ_2"/>
    <property type="match status" value="1"/>
</dbReference>
<dbReference type="Gene3D" id="1.10.287.110">
    <property type="entry name" value="DnaJ domain"/>
    <property type="match status" value="1"/>
</dbReference>
<keyword evidence="1" id="KW-0143">Chaperone</keyword>
<dbReference type="CDD" id="cd06257">
    <property type="entry name" value="DnaJ"/>
    <property type="match status" value="1"/>
</dbReference>
<sequence length="344" mass="39566">MWSTSKAKILESGLRRAGDILYTVRRTVHSWNEAERIIARLNSDAYKVLGVDERSSFDEIKQQYYRVCRQLHPDTQTSHQTQAPSLLQIDQAQWQHMSTGQRQAAMREQFAVVRDAYEILSDANARRLYDARNCQRTGRALRSWRPTAADVWASERPAFAGGEPSAAQKQQDRLTKWGLFGFLGVLLLAANYQRLLNYEDQRLRSGAEDLRATQMLSTARGRALEKWREVPPEHMREYEYRRLHSARAMNTAAETGGNLRDADVVRQGEFHKLWPNGSGLGLVALLDENQLCGIDSRRRAATDEKLSKSRPAAQRALAKDRIVRKYMELPQQTHLQTQEHRHLE</sequence>
<proteinExistence type="predicted"/>
<dbReference type="InterPro" id="IPR036869">
    <property type="entry name" value="J_dom_sf"/>
</dbReference>
<organism evidence="3 4">
    <name type="scientific">Coemansia guatemalensis</name>
    <dbReference type="NCBI Taxonomy" id="2761395"/>
    <lineage>
        <taxon>Eukaryota</taxon>
        <taxon>Fungi</taxon>
        <taxon>Fungi incertae sedis</taxon>
        <taxon>Zoopagomycota</taxon>
        <taxon>Kickxellomycotina</taxon>
        <taxon>Kickxellomycetes</taxon>
        <taxon>Kickxellales</taxon>
        <taxon>Kickxellaceae</taxon>
        <taxon>Coemansia</taxon>
    </lineage>
</organism>
<evidence type="ECO:0000313" key="3">
    <source>
        <dbReference type="EMBL" id="KAJ2803997.1"/>
    </source>
</evidence>
<dbReference type="PRINTS" id="PR00625">
    <property type="entry name" value="JDOMAIN"/>
</dbReference>
<reference evidence="3" key="1">
    <citation type="submission" date="2022-07" db="EMBL/GenBank/DDBJ databases">
        <title>Phylogenomic reconstructions and comparative analyses of Kickxellomycotina fungi.</title>
        <authorList>
            <person name="Reynolds N.K."/>
            <person name="Stajich J.E."/>
            <person name="Barry K."/>
            <person name="Grigoriev I.V."/>
            <person name="Crous P."/>
            <person name="Smith M.E."/>
        </authorList>
    </citation>
    <scope>NUCLEOTIDE SEQUENCE</scope>
    <source>
        <strain evidence="3">NRRL 1565</strain>
    </source>
</reference>
<dbReference type="SMART" id="SM00271">
    <property type="entry name" value="DnaJ"/>
    <property type="match status" value="1"/>
</dbReference>
<dbReference type="GO" id="GO:0005737">
    <property type="term" value="C:cytoplasm"/>
    <property type="evidence" value="ECO:0007669"/>
    <property type="project" value="TreeGrafter"/>
</dbReference>
<evidence type="ECO:0000259" key="2">
    <source>
        <dbReference type="PROSITE" id="PS50076"/>
    </source>
</evidence>
<dbReference type="PROSITE" id="PS00636">
    <property type="entry name" value="DNAJ_1"/>
    <property type="match status" value="1"/>
</dbReference>
<gene>
    <name evidence="3" type="primary">DNAJA3</name>
    <name evidence="3" type="ORF">H4R20_002671</name>
</gene>
<protein>
    <submittedName>
        <fullName evidence="3">DnaJ sub A member 3, mitochondrial</fullName>
    </submittedName>
</protein>
<evidence type="ECO:0000256" key="1">
    <source>
        <dbReference type="ARBA" id="ARBA00023186"/>
    </source>
</evidence>
<evidence type="ECO:0000313" key="4">
    <source>
        <dbReference type="Proteomes" id="UP001140094"/>
    </source>
</evidence>
<accession>A0A9W8LS33</accession>
<dbReference type="InterPro" id="IPR001623">
    <property type="entry name" value="DnaJ_domain"/>
</dbReference>